<dbReference type="EMBL" id="JACCJZ010000004">
    <property type="protein sequence ID" value="NYZ61383.1"/>
    <property type="molecule type" value="Genomic_DNA"/>
</dbReference>
<evidence type="ECO:0000313" key="3">
    <source>
        <dbReference type="EMBL" id="NYZ61383.1"/>
    </source>
</evidence>
<organism evidence="3 4">
    <name type="scientific">Luteimonas deserti</name>
    <dbReference type="NCBI Taxonomy" id="2752306"/>
    <lineage>
        <taxon>Bacteria</taxon>
        <taxon>Pseudomonadati</taxon>
        <taxon>Pseudomonadota</taxon>
        <taxon>Gammaproteobacteria</taxon>
        <taxon>Lysobacterales</taxon>
        <taxon>Lysobacteraceae</taxon>
        <taxon>Luteimonas</taxon>
    </lineage>
</organism>
<reference evidence="3 4" key="1">
    <citation type="submission" date="2020-07" db="EMBL/GenBank/DDBJ databases">
        <title>isolation of Luteimonas sp. SJ-16.</title>
        <authorList>
            <person name="Huang X.-X."/>
            <person name="Xu L."/>
            <person name="Sun J.-Q."/>
        </authorList>
    </citation>
    <scope>NUCLEOTIDE SEQUENCE [LARGE SCALE GENOMIC DNA]</scope>
    <source>
        <strain evidence="3 4">SJ-16</strain>
    </source>
</reference>
<accession>A0A7Z0QPT3</accession>
<keyword evidence="4" id="KW-1185">Reference proteome</keyword>
<dbReference type="RefSeq" id="WP_180543151.1">
    <property type="nucleotide sequence ID" value="NZ_JACCJZ010000004.1"/>
</dbReference>
<gene>
    <name evidence="3" type="ORF">H0E82_01200</name>
</gene>
<keyword evidence="2" id="KW-0812">Transmembrane</keyword>
<keyword evidence="2" id="KW-1133">Transmembrane helix</keyword>
<protein>
    <submittedName>
        <fullName evidence="3">Uncharacterized protein</fullName>
    </submittedName>
</protein>
<comment type="caution">
    <text evidence="3">The sequence shown here is derived from an EMBL/GenBank/DDBJ whole genome shotgun (WGS) entry which is preliminary data.</text>
</comment>
<evidence type="ECO:0000313" key="4">
    <source>
        <dbReference type="Proteomes" id="UP000589896"/>
    </source>
</evidence>
<feature type="region of interest" description="Disordered" evidence="1">
    <location>
        <begin position="82"/>
        <end position="122"/>
    </location>
</feature>
<keyword evidence="2" id="KW-0472">Membrane</keyword>
<dbReference type="Proteomes" id="UP000589896">
    <property type="component" value="Unassembled WGS sequence"/>
</dbReference>
<evidence type="ECO:0000256" key="1">
    <source>
        <dbReference type="SAM" id="MobiDB-lite"/>
    </source>
</evidence>
<proteinExistence type="predicted"/>
<evidence type="ECO:0000256" key="2">
    <source>
        <dbReference type="SAM" id="Phobius"/>
    </source>
</evidence>
<dbReference type="AlphaFoldDB" id="A0A7Z0QPT3"/>
<name>A0A7Z0QPT3_9GAMM</name>
<feature type="transmembrane region" description="Helical" evidence="2">
    <location>
        <begin position="58"/>
        <end position="75"/>
    </location>
</feature>
<sequence length="122" mass="12536">MSKFEALSDKALALVGQAGDSLRHTLPSTAETWLKTGVAVGAARTGARVAGGFLRRNPAIVAASAIGVGLALVAARQYRKKKASETIDGNSRRIEASNTAARKRAGRSARGTASTGKTGDND</sequence>